<dbReference type="PROSITE" id="PS51257">
    <property type="entry name" value="PROKAR_LIPOPROTEIN"/>
    <property type="match status" value="1"/>
</dbReference>
<gene>
    <name evidence="3" type="ORF">BBD42_24880</name>
</gene>
<dbReference type="SUPFAM" id="SSF53850">
    <property type="entry name" value="Periplasmic binding protein-like II"/>
    <property type="match status" value="1"/>
</dbReference>
<dbReference type="Gene3D" id="3.40.190.10">
    <property type="entry name" value="Periplasmic binding protein-like II"/>
    <property type="match status" value="2"/>
</dbReference>
<dbReference type="InterPro" id="IPR050490">
    <property type="entry name" value="Bact_solute-bd_prot1"/>
</dbReference>
<sequence length="529" mass="59619">MKRRIFAMLLISVFFVPILGACSANSNDPKEADLLALAPTAKNAGTDNESDPFGKKLDIEVMAWWPIMVNPDDEVMKFISKKFNVNFKVTVADFQPNIDHFAMRIASGDYATYALVPWFWISDLGAQYKALIEDGVAVNVSELAEKHHFINILDQLKQAEELGTKPIYADENGDFYSIPRNDGYPNPGLFIRKDWLEQLNLEVPKSWEEVERVLKAFVKSDPDGNKNIGLTLNGADDLGTFDQILTTFTGVHSMGWTKQSGQWTHKVLMPEFKEGVKFLHRMYEEGLIDKEFGLLKASNAREKFTTGRAGMIIHNANGIDYKDFIQIPLQQYKPDADVTLAVPFPSGPKGQVRSSGSPYGSTGILLANENEEVSVRMLAILDWLLTEEGTNLSLNGVEGIHYEMQDGKVLYNEEKWQHDFGGIEHHFIRQLIFPGIAKEKSPRVLPILHDNYMDVIEHGVREEIIGLNTNNTAKYGPKTEEVYTKWISSFVTGDADIETDWDKFIGEWTSYGYEAIVNDIEAFEAANAK</sequence>
<reference evidence="3" key="1">
    <citation type="submission" date="2016-08" db="EMBL/GenBank/DDBJ databases">
        <title>Complete Genome Seqeunce of Paenibacillus sp. BIHB 4019 from tea rhizoplane.</title>
        <authorList>
            <person name="Thakur R."/>
            <person name="Swarnkar M.K."/>
            <person name="Gulati A."/>
        </authorList>
    </citation>
    <scope>NUCLEOTIDE SEQUENCE [LARGE SCALE GENOMIC DNA]</scope>
    <source>
        <strain evidence="3">BIHB4019</strain>
    </source>
</reference>
<evidence type="ECO:0000256" key="2">
    <source>
        <dbReference type="SAM" id="SignalP"/>
    </source>
</evidence>
<feature type="signal peptide" evidence="2">
    <location>
        <begin position="1"/>
        <end position="26"/>
    </location>
</feature>
<dbReference type="AlphaFoldDB" id="A0A1B2DNR2"/>
<dbReference type="EMBL" id="CP016808">
    <property type="protein sequence ID" value="ANY69355.1"/>
    <property type="molecule type" value="Genomic_DNA"/>
</dbReference>
<protein>
    <recommendedName>
        <fullName evidence="4">ABC transporter substrate-binding protein</fullName>
    </recommendedName>
</protein>
<organism evidence="3">
    <name type="scientific">Paenibacillus sp. BIHB 4019</name>
    <dbReference type="NCBI Taxonomy" id="1870819"/>
    <lineage>
        <taxon>Bacteria</taxon>
        <taxon>Bacillati</taxon>
        <taxon>Bacillota</taxon>
        <taxon>Bacilli</taxon>
        <taxon>Bacillales</taxon>
        <taxon>Paenibacillaceae</taxon>
        <taxon>Paenibacillus</taxon>
    </lineage>
</organism>
<feature type="chain" id="PRO_5039509083" description="ABC transporter substrate-binding protein" evidence="2">
    <location>
        <begin position="27"/>
        <end position="529"/>
    </location>
</feature>
<dbReference type="PANTHER" id="PTHR43649:SF33">
    <property type="entry name" value="POLYGALACTURONAN_RHAMNOGALACTURONAN-BINDING PROTEIN YTCQ"/>
    <property type="match status" value="1"/>
</dbReference>
<evidence type="ECO:0000256" key="1">
    <source>
        <dbReference type="ARBA" id="ARBA00022729"/>
    </source>
</evidence>
<keyword evidence="1 2" id="KW-0732">Signal</keyword>
<name>A0A1B2DNR2_9BACL</name>
<dbReference type="PANTHER" id="PTHR43649">
    <property type="entry name" value="ARABINOSE-BINDING PROTEIN-RELATED"/>
    <property type="match status" value="1"/>
</dbReference>
<dbReference type="RefSeq" id="WP_099520389.1">
    <property type="nucleotide sequence ID" value="NZ_CP016808.1"/>
</dbReference>
<evidence type="ECO:0008006" key="4">
    <source>
        <dbReference type="Google" id="ProtNLM"/>
    </source>
</evidence>
<evidence type="ECO:0000313" key="3">
    <source>
        <dbReference type="EMBL" id="ANY69355.1"/>
    </source>
</evidence>
<proteinExistence type="predicted"/>
<accession>A0A1B2DNR2</accession>